<keyword evidence="1" id="KW-0732">Signal</keyword>
<evidence type="ECO:0008006" key="4">
    <source>
        <dbReference type="Google" id="ProtNLM"/>
    </source>
</evidence>
<evidence type="ECO:0000256" key="1">
    <source>
        <dbReference type="SAM" id="SignalP"/>
    </source>
</evidence>
<gene>
    <name evidence="2" type="ORF">FDT66_10260</name>
</gene>
<reference evidence="2 3" key="1">
    <citation type="submission" date="2019-05" db="EMBL/GenBank/DDBJ databases">
        <title>Polaribacter aestuariivivens sp. nov., isolated from a tidal flat.</title>
        <authorList>
            <person name="Yoon J.-H."/>
        </authorList>
    </citation>
    <scope>NUCLEOTIDE SEQUENCE [LARGE SCALE GENOMIC DNA]</scope>
    <source>
        <strain evidence="2 3">DBTF-3</strain>
    </source>
</reference>
<evidence type="ECO:0000313" key="3">
    <source>
        <dbReference type="Proteomes" id="UP000307140"/>
    </source>
</evidence>
<feature type="chain" id="PRO_5024452123" description="Lipoprotein" evidence="1">
    <location>
        <begin position="23"/>
        <end position="178"/>
    </location>
</feature>
<dbReference type="AlphaFoldDB" id="A0A5S3N2E0"/>
<dbReference type="OrthoDB" id="1448832at2"/>
<feature type="signal peptide" evidence="1">
    <location>
        <begin position="1"/>
        <end position="22"/>
    </location>
</feature>
<proteinExistence type="predicted"/>
<keyword evidence="3" id="KW-1185">Reference proteome</keyword>
<sequence>MFRFTRLSLYLAVLFLFSCTQSLDFNQIEDYTARPAYTTALTYFSINSAAFASPPSTEITEQTNFEIFQNSFVRNNSVRLDFEFEIINEINRDFVLEINLLDANDNTIYQLQDLNIDANDRDFQQTEVIDITLNPNVKNFIKIEVRLRLENPLIPLTTSDAGNIFLKSAGTIYLETSL</sequence>
<dbReference type="PROSITE" id="PS51257">
    <property type="entry name" value="PROKAR_LIPOPROTEIN"/>
    <property type="match status" value="1"/>
</dbReference>
<accession>A0A5S3N2E0</accession>
<protein>
    <recommendedName>
        <fullName evidence="4">Lipoprotein</fullName>
    </recommendedName>
</protein>
<comment type="caution">
    <text evidence="2">The sequence shown here is derived from an EMBL/GenBank/DDBJ whole genome shotgun (WGS) entry which is preliminary data.</text>
</comment>
<name>A0A5S3N2E0_9FLAO</name>
<dbReference type="EMBL" id="VANR01000005">
    <property type="protein sequence ID" value="TMM29498.1"/>
    <property type="molecule type" value="Genomic_DNA"/>
</dbReference>
<dbReference type="RefSeq" id="WP_138536187.1">
    <property type="nucleotide sequence ID" value="NZ_VANR01000005.1"/>
</dbReference>
<evidence type="ECO:0000313" key="2">
    <source>
        <dbReference type="EMBL" id="TMM29498.1"/>
    </source>
</evidence>
<organism evidence="2 3">
    <name type="scientific">Polaribacter aestuariivivens</name>
    <dbReference type="NCBI Taxonomy" id="2304626"/>
    <lineage>
        <taxon>Bacteria</taxon>
        <taxon>Pseudomonadati</taxon>
        <taxon>Bacteroidota</taxon>
        <taxon>Flavobacteriia</taxon>
        <taxon>Flavobacteriales</taxon>
        <taxon>Flavobacteriaceae</taxon>
    </lineage>
</organism>
<dbReference type="Proteomes" id="UP000307140">
    <property type="component" value="Unassembled WGS sequence"/>
</dbReference>